<dbReference type="EMBL" id="ML977169">
    <property type="protein sequence ID" value="KAF1984242.1"/>
    <property type="molecule type" value="Genomic_DNA"/>
</dbReference>
<dbReference type="PANTHER" id="PTHR34213">
    <property type="entry name" value="NUCLEAR TRANSPORT FACTOR 2 (NTF2) FAMILY PROTEIN"/>
    <property type="match status" value="1"/>
</dbReference>
<dbReference type="InterPro" id="IPR037401">
    <property type="entry name" value="SnoaL-like"/>
</dbReference>
<dbReference type="Gene3D" id="3.10.450.50">
    <property type="match status" value="1"/>
</dbReference>
<accession>A0A6G1GTV9</accession>
<gene>
    <name evidence="2" type="ORF">K402DRAFT_395905</name>
</gene>
<dbReference type="SUPFAM" id="SSF54427">
    <property type="entry name" value="NTF2-like"/>
    <property type="match status" value="1"/>
</dbReference>
<dbReference type="InterPro" id="IPR032710">
    <property type="entry name" value="NTF2-like_dom_sf"/>
</dbReference>
<sequence>MRPFPPTYLTKTFKPPLTSTILSKPTTTIPLKSRAMSSSPSIETTDINTASGVSLSSTQQTLVGSVLDLFAGKPTKEKLALWKDDAKFEDPLTKAEGRKQFEAQWYGLPAAFNPIKPLSHTVTSAGNPITMDLKTLYTVKGIGKEQTINSVVNIFTSEDGKITKVEDKWDGKLPEGAFSNAMRQLNSVVVPKVVGVPKE</sequence>
<dbReference type="PANTHER" id="PTHR34213:SF2">
    <property type="entry name" value="NUCLEAR TRANSPORT FACTOR 2 (NTF2) FAMILY PROTEIN"/>
    <property type="match status" value="1"/>
</dbReference>
<dbReference type="Proteomes" id="UP000800041">
    <property type="component" value="Unassembled WGS sequence"/>
</dbReference>
<dbReference type="AlphaFoldDB" id="A0A6G1GTV9"/>
<proteinExistence type="predicted"/>
<dbReference type="OrthoDB" id="2400485at2759"/>
<feature type="domain" description="SnoaL-like" evidence="1">
    <location>
        <begin position="69"/>
        <end position="164"/>
    </location>
</feature>
<name>A0A6G1GTV9_9PEZI</name>
<evidence type="ECO:0000313" key="2">
    <source>
        <dbReference type="EMBL" id="KAF1984242.1"/>
    </source>
</evidence>
<evidence type="ECO:0000313" key="3">
    <source>
        <dbReference type="Proteomes" id="UP000800041"/>
    </source>
</evidence>
<keyword evidence="3" id="KW-1185">Reference proteome</keyword>
<reference evidence="2" key="1">
    <citation type="journal article" date="2020" name="Stud. Mycol.">
        <title>101 Dothideomycetes genomes: a test case for predicting lifestyles and emergence of pathogens.</title>
        <authorList>
            <person name="Haridas S."/>
            <person name="Albert R."/>
            <person name="Binder M."/>
            <person name="Bloem J."/>
            <person name="Labutti K."/>
            <person name="Salamov A."/>
            <person name="Andreopoulos B."/>
            <person name="Baker S."/>
            <person name="Barry K."/>
            <person name="Bills G."/>
            <person name="Bluhm B."/>
            <person name="Cannon C."/>
            <person name="Castanera R."/>
            <person name="Culley D."/>
            <person name="Daum C."/>
            <person name="Ezra D."/>
            <person name="Gonzalez J."/>
            <person name="Henrissat B."/>
            <person name="Kuo A."/>
            <person name="Liang C."/>
            <person name="Lipzen A."/>
            <person name="Lutzoni F."/>
            <person name="Magnuson J."/>
            <person name="Mondo S."/>
            <person name="Nolan M."/>
            <person name="Ohm R."/>
            <person name="Pangilinan J."/>
            <person name="Park H.-J."/>
            <person name="Ramirez L."/>
            <person name="Alfaro M."/>
            <person name="Sun H."/>
            <person name="Tritt A."/>
            <person name="Yoshinaga Y."/>
            <person name="Zwiers L.-H."/>
            <person name="Turgeon B."/>
            <person name="Goodwin S."/>
            <person name="Spatafora J."/>
            <person name="Crous P."/>
            <person name="Grigoriev I."/>
        </authorList>
    </citation>
    <scope>NUCLEOTIDE SEQUENCE</scope>
    <source>
        <strain evidence="2">CBS 113979</strain>
    </source>
</reference>
<organism evidence="2 3">
    <name type="scientific">Aulographum hederae CBS 113979</name>
    <dbReference type="NCBI Taxonomy" id="1176131"/>
    <lineage>
        <taxon>Eukaryota</taxon>
        <taxon>Fungi</taxon>
        <taxon>Dikarya</taxon>
        <taxon>Ascomycota</taxon>
        <taxon>Pezizomycotina</taxon>
        <taxon>Dothideomycetes</taxon>
        <taxon>Pleosporomycetidae</taxon>
        <taxon>Aulographales</taxon>
        <taxon>Aulographaceae</taxon>
    </lineage>
</organism>
<evidence type="ECO:0000259" key="1">
    <source>
        <dbReference type="Pfam" id="PF12680"/>
    </source>
</evidence>
<dbReference type="Pfam" id="PF12680">
    <property type="entry name" value="SnoaL_2"/>
    <property type="match status" value="1"/>
</dbReference>
<protein>
    <recommendedName>
        <fullName evidence="1">SnoaL-like domain-containing protein</fullName>
    </recommendedName>
</protein>